<dbReference type="InterPro" id="IPR013083">
    <property type="entry name" value="Znf_RING/FYVE/PHD"/>
</dbReference>
<sequence length="330" mass="36937">MGRSTGSVPNTSRQANKSSKATSGASHESSLRPRGGIHKKPVKKRNKKIPNDASTRGGNAMVGDPLPAEPTPKVKRLEQKEAWEMPAEKRARRFRDHPPQSFLGKLDMISKQRMYVVSQKASGADDDLTLSFDIVGSTGNLYHVTIKKEPECDCPDGKRGNFCKHIIYILVFALKAPDHLQYQLAFLSSEICQIYEGSPMKQSQAPESRKHDGKRKPVEGDCPICFMEFEPNEKLVWCQAACGNNIHKTCFQQWCATSASRSTGVRCVYCRTTWKFETGSTDFNMDAIRAQGKRNSEGYHNIAAQFGLSTERGMDLSLFFYPLILISLTY</sequence>
<feature type="compositionally biased region" description="Basic residues" evidence="2">
    <location>
        <begin position="35"/>
        <end position="48"/>
    </location>
</feature>
<dbReference type="PANTHER" id="PTHR21540:SF0">
    <property type="entry name" value="PHD FAMILY PROTEIN"/>
    <property type="match status" value="1"/>
</dbReference>
<dbReference type="EMBL" id="JAPQKS010000003">
    <property type="protein sequence ID" value="KAJ5238605.1"/>
    <property type="molecule type" value="Genomic_DNA"/>
</dbReference>
<dbReference type="Pfam" id="PF04434">
    <property type="entry name" value="SWIM"/>
    <property type="match status" value="1"/>
</dbReference>
<dbReference type="GO" id="GO:0061630">
    <property type="term" value="F:ubiquitin protein ligase activity"/>
    <property type="evidence" value="ECO:0007669"/>
    <property type="project" value="InterPro"/>
</dbReference>
<dbReference type="AlphaFoldDB" id="A0A9W9P6L2"/>
<keyword evidence="1" id="KW-0862">Zinc</keyword>
<evidence type="ECO:0000313" key="5">
    <source>
        <dbReference type="EMBL" id="KAJ5238605.1"/>
    </source>
</evidence>
<keyword evidence="1" id="KW-0479">Metal-binding</keyword>
<dbReference type="GO" id="GO:0008270">
    <property type="term" value="F:zinc ion binding"/>
    <property type="evidence" value="ECO:0007669"/>
    <property type="project" value="UniProtKB-KW"/>
</dbReference>
<gene>
    <name evidence="5" type="ORF">N7468_003224</name>
</gene>
<evidence type="ECO:0000259" key="3">
    <source>
        <dbReference type="PROSITE" id="PS50089"/>
    </source>
</evidence>
<dbReference type="Pfam" id="PF13639">
    <property type="entry name" value="zf-RING_2"/>
    <property type="match status" value="1"/>
</dbReference>
<evidence type="ECO:0000259" key="4">
    <source>
        <dbReference type="PROSITE" id="PS50966"/>
    </source>
</evidence>
<feature type="domain" description="RING-type" evidence="3">
    <location>
        <begin position="222"/>
        <end position="271"/>
    </location>
</feature>
<feature type="domain" description="SWIM-type" evidence="4">
    <location>
        <begin position="142"/>
        <end position="174"/>
    </location>
</feature>
<keyword evidence="6" id="KW-1185">Reference proteome</keyword>
<reference evidence="5" key="1">
    <citation type="submission" date="2022-11" db="EMBL/GenBank/DDBJ databases">
        <authorList>
            <person name="Petersen C."/>
        </authorList>
    </citation>
    <scope>NUCLEOTIDE SEQUENCE</scope>
    <source>
        <strain evidence="5">IBT 19713</strain>
    </source>
</reference>
<evidence type="ECO:0000256" key="2">
    <source>
        <dbReference type="SAM" id="MobiDB-lite"/>
    </source>
</evidence>
<dbReference type="PROSITE" id="PS50089">
    <property type="entry name" value="ZF_RING_2"/>
    <property type="match status" value="1"/>
</dbReference>
<dbReference type="PROSITE" id="PS50966">
    <property type="entry name" value="ZF_SWIM"/>
    <property type="match status" value="1"/>
</dbReference>
<dbReference type="InterPro" id="IPR039903">
    <property type="entry name" value="Zswim2"/>
</dbReference>
<reference evidence="5" key="2">
    <citation type="journal article" date="2023" name="IMA Fungus">
        <title>Comparative genomic study of the Penicillium genus elucidates a diverse pangenome and 15 lateral gene transfer events.</title>
        <authorList>
            <person name="Petersen C."/>
            <person name="Sorensen T."/>
            <person name="Nielsen M.R."/>
            <person name="Sondergaard T.E."/>
            <person name="Sorensen J.L."/>
            <person name="Fitzpatrick D.A."/>
            <person name="Frisvad J.C."/>
            <person name="Nielsen K.L."/>
        </authorList>
    </citation>
    <scope>NUCLEOTIDE SEQUENCE</scope>
    <source>
        <strain evidence="5">IBT 19713</strain>
    </source>
</reference>
<feature type="region of interest" description="Disordered" evidence="2">
    <location>
        <begin position="1"/>
        <end position="79"/>
    </location>
</feature>
<feature type="compositionally biased region" description="Polar residues" evidence="2">
    <location>
        <begin position="1"/>
        <end position="28"/>
    </location>
</feature>
<dbReference type="GeneID" id="83199824"/>
<dbReference type="InterPro" id="IPR007527">
    <property type="entry name" value="Znf_SWIM"/>
</dbReference>
<dbReference type="PANTHER" id="PTHR21540">
    <property type="entry name" value="RING FINGER AND SWIM DOMAIN-CONTAINING PROTEIN 2"/>
    <property type="match status" value="1"/>
</dbReference>
<dbReference type="Proteomes" id="UP001150941">
    <property type="component" value="Unassembled WGS sequence"/>
</dbReference>
<accession>A0A9W9P6L2</accession>
<keyword evidence="1" id="KW-0863">Zinc-finger</keyword>
<protein>
    <submittedName>
        <fullName evidence="5">Uncharacterized protein</fullName>
    </submittedName>
</protein>
<organism evidence="5 6">
    <name type="scientific">Penicillium chermesinum</name>
    <dbReference type="NCBI Taxonomy" id="63820"/>
    <lineage>
        <taxon>Eukaryota</taxon>
        <taxon>Fungi</taxon>
        <taxon>Dikarya</taxon>
        <taxon>Ascomycota</taxon>
        <taxon>Pezizomycotina</taxon>
        <taxon>Eurotiomycetes</taxon>
        <taxon>Eurotiomycetidae</taxon>
        <taxon>Eurotiales</taxon>
        <taxon>Aspergillaceae</taxon>
        <taxon>Penicillium</taxon>
    </lineage>
</organism>
<dbReference type="SUPFAM" id="SSF57850">
    <property type="entry name" value="RING/U-box"/>
    <property type="match status" value="1"/>
</dbReference>
<name>A0A9W9P6L2_9EURO</name>
<evidence type="ECO:0000256" key="1">
    <source>
        <dbReference type="PROSITE-ProRule" id="PRU00175"/>
    </source>
</evidence>
<evidence type="ECO:0000313" key="6">
    <source>
        <dbReference type="Proteomes" id="UP001150941"/>
    </source>
</evidence>
<dbReference type="RefSeq" id="XP_058331524.1">
    <property type="nucleotide sequence ID" value="XM_058472521.1"/>
</dbReference>
<dbReference type="InterPro" id="IPR001841">
    <property type="entry name" value="Znf_RING"/>
</dbReference>
<proteinExistence type="predicted"/>
<dbReference type="Gene3D" id="3.30.40.10">
    <property type="entry name" value="Zinc/RING finger domain, C3HC4 (zinc finger)"/>
    <property type="match status" value="1"/>
</dbReference>
<dbReference type="OrthoDB" id="2122982at2759"/>
<comment type="caution">
    <text evidence="5">The sequence shown here is derived from an EMBL/GenBank/DDBJ whole genome shotgun (WGS) entry which is preliminary data.</text>
</comment>